<gene>
    <name evidence="1" type="primary">AVEN_104409_1</name>
    <name evidence="1" type="ORF">TNCV_4404111</name>
</gene>
<comment type="caution">
    <text evidence="1">The sequence shown here is derived from an EMBL/GenBank/DDBJ whole genome shotgun (WGS) entry which is preliminary data.</text>
</comment>
<evidence type="ECO:0000313" key="2">
    <source>
        <dbReference type="Proteomes" id="UP000887159"/>
    </source>
</evidence>
<reference evidence="1" key="1">
    <citation type="submission" date="2020-08" db="EMBL/GenBank/DDBJ databases">
        <title>Multicomponent nature underlies the extraordinary mechanical properties of spider dragline silk.</title>
        <authorList>
            <person name="Kono N."/>
            <person name="Nakamura H."/>
            <person name="Mori M."/>
            <person name="Yoshida Y."/>
            <person name="Ohtoshi R."/>
            <person name="Malay A.D."/>
            <person name="Moran D.A.P."/>
            <person name="Tomita M."/>
            <person name="Numata K."/>
            <person name="Arakawa K."/>
        </authorList>
    </citation>
    <scope>NUCLEOTIDE SEQUENCE</scope>
</reference>
<sequence length="182" mass="19561">MQDPPDSHMGNLDMTSDSLHTGTGIVSHQNQGSLLIVWRSYFSFHYESAVRQSLVQSCEVVVVGSQPPGATLGMQPLCGASIAMRSLVCQMHISELSVRVTFELGSKTVRAFCAPIDSVIESECESMSRVTSFEIEDSVVGVVSNAVGFEASSLSSSSTINLRHLGYPTTFGSVILQKRING</sequence>
<organism evidence="1 2">
    <name type="scientific">Trichonephila clavipes</name>
    <name type="common">Golden silk orbweaver</name>
    <name type="synonym">Nephila clavipes</name>
    <dbReference type="NCBI Taxonomy" id="2585209"/>
    <lineage>
        <taxon>Eukaryota</taxon>
        <taxon>Metazoa</taxon>
        <taxon>Ecdysozoa</taxon>
        <taxon>Arthropoda</taxon>
        <taxon>Chelicerata</taxon>
        <taxon>Arachnida</taxon>
        <taxon>Araneae</taxon>
        <taxon>Araneomorphae</taxon>
        <taxon>Entelegynae</taxon>
        <taxon>Araneoidea</taxon>
        <taxon>Nephilidae</taxon>
        <taxon>Trichonephila</taxon>
    </lineage>
</organism>
<dbReference type="AlphaFoldDB" id="A0A8X6S2N8"/>
<proteinExistence type="predicted"/>
<protein>
    <submittedName>
        <fullName evidence="1">Uncharacterized protein</fullName>
    </submittedName>
</protein>
<name>A0A8X6S2N8_TRICX</name>
<evidence type="ECO:0000313" key="1">
    <source>
        <dbReference type="EMBL" id="GFY05744.1"/>
    </source>
</evidence>
<keyword evidence="2" id="KW-1185">Reference proteome</keyword>
<dbReference type="Proteomes" id="UP000887159">
    <property type="component" value="Unassembled WGS sequence"/>
</dbReference>
<dbReference type="EMBL" id="BMAU01021255">
    <property type="protein sequence ID" value="GFY05744.1"/>
    <property type="molecule type" value="Genomic_DNA"/>
</dbReference>
<accession>A0A8X6S2N8</accession>